<dbReference type="GO" id="GO:0015658">
    <property type="term" value="F:branched-chain amino acid transmembrane transporter activity"/>
    <property type="evidence" value="ECO:0007669"/>
    <property type="project" value="InterPro"/>
</dbReference>
<sequence>MNKIMDKRIGIAVLVILSIIFPLLFDNKYIIHVMSLAFIYIIAIYGMNLLAGFTGYLSLAHAGFFAIGAYSLGVFTTKYEMTFWVSFVAAIVFTTVVGAIIGLIALRTKEHFFAIYTLIVGYLIYLLIDKWDVMTGGVRGLIGIPVPTAIGPIEFKSGLSMYYLILFFLLLSTLLITRIVHSLTGRTFIAIRNSEELAQTIGINTMTNKLVSFIISIFFAALAGALYASFVRFLGPDIANLPMVFDFLMYLIVGGLGTLSGPIVGTLLIVWLSQFLQGLQEYRMLLFGPILTLIVIFYPAGIVGAYRTIKMKLKHKKDLDNNNPVDKKVSNTNHEQSQIKEG</sequence>
<evidence type="ECO:0000256" key="7">
    <source>
        <dbReference type="SAM" id="Phobius"/>
    </source>
</evidence>
<evidence type="ECO:0000256" key="6">
    <source>
        <dbReference type="SAM" id="MobiDB-lite"/>
    </source>
</evidence>
<feature type="transmembrane region" description="Helical" evidence="7">
    <location>
        <begin position="9"/>
        <end position="25"/>
    </location>
</feature>
<evidence type="ECO:0000313" key="8">
    <source>
        <dbReference type="EMBL" id="PWA12770.1"/>
    </source>
</evidence>
<reference evidence="8 9" key="1">
    <citation type="submission" date="2018-04" db="EMBL/GenBank/DDBJ databases">
        <title>Camelliibacillus theae gen. nov., sp. nov., isolated from Pu'er tea.</title>
        <authorList>
            <person name="Niu L."/>
        </authorList>
    </citation>
    <scope>NUCLEOTIDE SEQUENCE [LARGE SCALE GENOMIC DNA]</scope>
    <source>
        <strain evidence="8 9">T8</strain>
    </source>
</reference>
<feature type="transmembrane region" description="Helical" evidence="7">
    <location>
        <begin position="247"/>
        <end position="272"/>
    </location>
</feature>
<evidence type="ECO:0000256" key="3">
    <source>
        <dbReference type="ARBA" id="ARBA00022692"/>
    </source>
</evidence>
<dbReference type="InterPro" id="IPR001851">
    <property type="entry name" value="ABC_transp_permease"/>
</dbReference>
<feature type="compositionally biased region" description="Basic and acidic residues" evidence="6">
    <location>
        <begin position="320"/>
        <end position="329"/>
    </location>
</feature>
<evidence type="ECO:0000256" key="4">
    <source>
        <dbReference type="ARBA" id="ARBA00022989"/>
    </source>
</evidence>
<keyword evidence="2" id="KW-1003">Cell membrane</keyword>
<feature type="transmembrane region" description="Helical" evidence="7">
    <location>
        <begin position="161"/>
        <end position="180"/>
    </location>
</feature>
<organism evidence="8 9">
    <name type="scientific">Pueribacillus theae</name>
    <dbReference type="NCBI Taxonomy" id="2171751"/>
    <lineage>
        <taxon>Bacteria</taxon>
        <taxon>Bacillati</taxon>
        <taxon>Bacillota</taxon>
        <taxon>Bacilli</taxon>
        <taxon>Bacillales</taxon>
        <taxon>Bacillaceae</taxon>
        <taxon>Pueribacillus</taxon>
    </lineage>
</organism>
<evidence type="ECO:0000256" key="1">
    <source>
        <dbReference type="ARBA" id="ARBA00004651"/>
    </source>
</evidence>
<dbReference type="CDD" id="cd06581">
    <property type="entry name" value="TM_PBP1_LivM_like"/>
    <property type="match status" value="1"/>
</dbReference>
<accession>A0A2U1K5H9</accession>
<evidence type="ECO:0000313" key="9">
    <source>
        <dbReference type="Proteomes" id="UP000245998"/>
    </source>
</evidence>
<dbReference type="AlphaFoldDB" id="A0A2U1K5H9"/>
<comment type="subcellular location">
    <subcellularLocation>
        <location evidence="1">Cell membrane</location>
        <topology evidence="1">Multi-pass membrane protein</topology>
    </subcellularLocation>
</comment>
<feature type="transmembrane region" description="Helical" evidence="7">
    <location>
        <begin position="57"/>
        <end position="75"/>
    </location>
</feature>
<keyword evidence="4 7" id="KW-1133">Transmembrane helix</keyword>
<evidence type="ECO:0000256" key="2">
    <source>
        <dbReference type="ARBA" id="ARBA00022475"/>
    </source>
</evidence>
<dbReference type="GO" id="GO:0005886">
    <property type="term" value="C:plasma membrane"/>
    <property type="evidence" value="ECO:0007669"/>
    <property type="project" value="UniProtKB-SubCell"/>
</dbReference>
<dbReference type="RefSeq" id="WP_116553551.1">
    <property type="nucleotide sequence ID" value="NZ_QCZG01000005.1"/>
</dbReference>
<proteinExistence type="predicted"/>
<dbReference type="PANTHER" id="PTHR30482:SF10">
    <property type="entry name" value="HIGH-AFFINITY BRANCHED-CHAIN AMINO ACID TRANSPORT PROTEIN BRAE"/>
    <property type="match status" value="1"/>
</dbReference>
<dbReference type="PANTHER" id="PTHR30482">
    <property type="entry name" value="HIGH-AFFINITY BRANCHED-CHAIN AMINO ACID TRANSPORT SYSTEM PERMEASE"/>
    <property type="match status" value="1"/>
</dbReference>
<comment type="caution">
    <text evidence="8">The sequence shown here is derived from an EMBL/GenBank/DDBJ whole genome shotgun (WGS) entry which is preliminary data.</text>
</comment>
<dbReference type="InterPro" id="IPR043428">
    <property type="entry name" value="LivM-like"/>
</dbReference>
<gene>
    <name evidence="8" type="ORF">DCC39_03745</name>
</gene>
<keyword evidence="3 7" id="KW-0812">Transmembrane</keyword>
<name>A0A2U1K5H9_9BACI</name>
<dbReference type="Pfam" id="PF02653">
    <property type="entry name" value="BPD_transp_2"/>
    <property type="match status" value="1"/>
</dbReference>
<feature type="transmembrane region" description="Helical" evidence="7">
    <location>
        <begin position="210"/>
        <end position="235"/>
    </location>
</feature>
<keyword evidence="5 7" id="KW-0472">Membrane</keyword>
<dbReference type="OrthoDB" id="9789927at2"/>
<feature type="transmembrane region" description="Helical" evidence="7">
    <location>
        <begin position="31"/>
        <end position="50"/>
    </location>
</feature>
<feature type="transmembrane region" description="Helical" evidence="7">
    <location>
        <begin position="81"/>
        <end position="105"/>
    </location>
</feature>
<dbReference type="Proteomes" id="UP000245998">
    <property type="component" value="Unassembled WGS sequence"/>
</dbReference>
<feature type="region of interest" description="Disordered" evidence="6">
    <location>
        <begin position="320"/>
        <end position="342"/>
    </location>
</feature>
<protein>
    <submittedName>
        <fullName evidence="8">Branched-chain amino acid ABC transporter permease</fullName>
    </submittedName>
</protein>
<feature type="transmembrane region" description="Helical" evidence="7">
    <location>
        <begin position="112"/>
        <end position="128"/>
    </location>
</feature>
<evidence type="ECO:0000256" key="5">
    <source>
        <dbReference type="ARBA" id="ARBA00023136"/>
    </source>
</evidence>
<keyword evidence="9" id="KW-1185">Reference proteome</keyword>
<feature type="transmembrane region" description="Helical" evidence="7">
    <location>
        <begin position="284"/>
        <end position="306"/>
    </location>
</feature>
<dbReference type="EMBL" id="QCZG01000005">
    <property type="protein sequence ID" value="PWA12770.1"/>
    <property type="molecule type" value="Genomic_DNA"/>
</dbReference>